<protein>
    <submittedName>
        <fullName evidence="7">NfeD family protein</fullName>
    </submittedName>
</protein>
<dbReference type="InterPro" id="IPR036259">
    <property type="entry name" value="MFS_trans_sf"/>
</dbReference>
<keyword evidence="2 5" id="KW-0812">Transmembrane</keyword>
<evidence type="ECO:0000256" key="3">
    <source>
        <dbReference type="ARBA" id="ARBA00022989"/>
    </source>
</evidence>
<dbReference type="Gene3D" id="2.40.50.140">
    <property type="entry name" value="Nucleic acid-binding proteins"/>
    <property type="match status" value="1"/>
</dbReference>
<evidence type="ECO:0000256" key="4">
    <source>
        <dbReference type="ARBA" id="ARBA00023136"/>
    </source>
</evidence>
<dbReference type="PANTHER" id="PTHR33507:SF3">
    <property type="entry name" value="INNER MEMBRANE PROTEIN YBBJ"/>
    <property type="match status" value="1"/>
</dbReference>
<reference evidence="8" key="1">
    <citation type="submission" date="2019-06" db="EMBL/GenBank/DDBJ databases">
        <title>The complete genome of Emcibacter congregatus ZYLT.</title>
        <authorList>
            <person name="Zhao Z."/>
        </authorList>
    </citation>
    <scope>NUCLEOTIDE SEQUENCE [LARGE SCALE GENOMIC DNA]</scope>
    <source>
        <strain evidence="8">MCCC 1A06723</strain>
    </source>
</reference>
<dbReference type="PANTHER" id="PTHR33507">
    <property type="entry name" value="INNER MEMBRANE PROTEIN YBBJ"/>
    <property type="match status" value="1"/>
</dbReference>
<keyword evidence="8" id="KW-1185">Reference proteome</keyword>
<dbReference type="GO" id="GO:0005886">
    <property type="term" value="C:plasma membrane"/>
    <property type="evidence" value="ECO:0007669"/>
    <property type="project" value="TreeGrafter"/>
</dbReference>
<feature type="transmembrane region" description="Helical" evidence="5">
    <location>
        <begin position="64"/>
        <end position="84"/>
    </location>
</feature>
<dbReference type="SUPFAM" id="SSF103473">
    <property type="entry name" value="MFS general substrate transporter"/>
    <property type="match status" value="1"/>
</dbReference>
<comment type="caution">
    <text evidence="7">The sequence shown here is derived from an EMBL/GenBank/DDBJ whole genome shotgun (WGS) entry which is preliminary data.</text>
</comment>
<feature type="domain" description="NfeD-like C-terminal" evidence="6">
    <location>
        <begin position="102"/>
        <end position="154"/>
    </location>
</feature>
<dbReference type="Proteomes" id="UP000319148">
    <property type="component" value="Unassembled WGS sequence"/>
</dbReference>
<keyword evidence="4 5" id="KW-0472">Membrane</keyword>
<dbReference type="InterPro" id="IPR012340">
    <property type="entry name" value="NA-bd_OB-fold"/>
</dbReference>
<evidence type="ECO:0000256" key="1">
    <source>
        <dbReference type="ARBA" id="ARBA00004141"/>
    </source>
</evidence>
<sequence>MRASRGESVMFEDFVFNHWLWFVAALALIGFEVAMPGVVFMWLAIASAIVGFVVLAMPDMSWEMQFVVFSVLSVVSVFVGRSYLKKHPLETQDATLNRRGAQYVGHNYTLVSDMENGEGKIKIGDTLWKVRGEFAGKSGQVVHVTGTDGVILMVSEQPS</sequence>
<evidence type="ECO:0000313" key="7">
    <source>
        <dbReference type="EMBL" id="TPD61942.1"/>
    </source>
</evidence>
<keyword evidence="3 5" id="KW-1133">Transmembrane helix</keyword>
<dbReference type="EMBL" id="VFIY01000005">
    <property type="protein sequence ID" value="TPD61942.1"/>
    <property type="molecule type" value="Genomic_DNA"/>
</dbReference>
<feature type="transmembrane region" description="Helical" evidence="5">
    <location>
        <begin position="14"/>
        <end position="31"/>
    </location>
</feature>
<dbReference type="AlphaFoldDB" id="A0A501PPB5"/>
<dbReference type="InterPro" id="IPR052165">
    <property type="entry name" value="Membrane_assoc_protease"/>
</dbReference>
<evidence type="ECO:0000259" key="6">
    <source>
        <dbReference type="Pfam" id="PF01957"/>
    </source>
</evidence>
<evidence type="ECO:0000256" key="2">
    <source>
        <dbReference type="ARBA" id="ARBA00022692"/>
    </source>
</evidence>
<dbReference type="OrthoDB" id="9810336at2"/>
<accession>A0A501PPB5</accession>
<name>A0A501PPB5_9PROT</name>
<dbReference type="InterPro" id="IPR002810">
    <property type="entry name" value="NfeD-like_C"/>
</dbReference>
<dbReference type="Pfam" id="PF01957">
    <property type="entry name" value="NfeD"/>
    <property type="match status" value="1"/>
</dbReference>
<proteinExistence type="predicted"/>
<evidence type="ECO:0000313" key="8">
    <source>
        <dbReference type="Proteomes" id="UP000319148"/>
    </source>
</evidence>
<gene>
    <name evidence="7" type="ORF">FIV46_06985</name>
</gene>
<comment type="subcellular location">
    <subcellularLocation>
        <location evidence="1">Membrane</location>
        <topology evidence="1">Multi-pass membrane protein</topology>
    </subcellularLocation>
</comment>
<organism evidence="7 8">
    <name type="scientific">Emcibacter nanhaiensis</name>
    <dbReference type="NCBI Taxonomy" id="1505037"/>
    <lineage>
        <taxon>Bacteria</taxon>
        <taxon>Pseudomonadati</taxon>
        <taxon>Pseudomonadota</taxon>
        <taxon>Alphaproteobacteria</taxon>
        <taxon>Emcibacterales</taxon>
        <taxon>Emcibacteraceae</taxon>
        <taxon>Emcibacter</taxon>
    </lineage>
</organism>
<evidence type="ECO:0000256" key="5">
    <source>
        <dbReference type="SAM" id="Phobius"/>
    </source>
</evidence>